<evidence type="ECO:0000313" key="3">
    <source>
        <dbReference type="Proteomes" id="UP000598971"/>
    </source>
</evidence>
<dbReference type="Gene3D" id="2.40.320.10">
    <property type="entry name" value="Hypothetical Protein Pfu-838710-001"/>
    <property type="match status" value="1"/>
</dbReference>
<protein>
    <submittedName>
        <fullName evidence="2">VTC domain-containing protein</fullName>
    </submittedName>
</protein>
<dbReference type="Pfam" id="PF09359">
    <property type="entry name" value="VTC"/>
    <property type="match status" value="1"/>
</dbReference>
<evidence type="ECO:0000259" key="1">
    <source>
        <dbReference type="Pfam" id="PF09359"/>
    </source>
</evidence>
<keyword evidence="3" id="KW-1185">Reference proteome</keyword>
<dbReference type="RefSeq" id="WP_171608173.1">
    <property type="nucleotide sequence ID" value="NZ_WHPF01000008.1"/>
</dbReference>
<evidence type="ECO:0000313" key="2">
    <source>
        <dbReference type="EMBL" id="NNV56229.1"/>
    </source>
</evidence>
<dbReference type="AlphaFoldDB" id="A0A8J8FJJ5"/>
<gene>
    <name evidence="2" type="ORF">GD597_12220</name>
</gene>
<reference evidence="2" key="1">
    <citation type="submission" date="2019-10" db="EMBL/GenBank/DDBJ databases">
        <title>Draft genome sequence of Panacibacter sp. KCS-6.</title>
        <authorList>
            <person name="Yim K.J."/>
        </authorList>
    </citation>
    <scope>NUCLEOTIDE SEQUENCE</scope>
    <source>
        <strain evidence="2">KCS-6</strain>
    </source>
</reference>
<accession>A0A8J8FJJ5</accession>
<comment type="caution">
    <text evidence="2">The sequence shown here is derived from an EMBL/GenBank/DDBJ whole genome shotgun (WGS) entry which is preliminary data.</text>
</comment>
<name>A0A8J8FJJ5_9BACT</name>
<dbReference type="CDD" id="cd07750">
    <property type="entry name" value="PolyPPase_VTC_like"/>
    <property type="match status" value="1"/>
</dbReference>
<dbReference type="EMBL" id="WHPF01000008">
    <property type="protein sequence ID" value="NNV56229.1"/>
    <property type="molecule type" value="Genomic_DNA"/>
</dbReference>
<organism evidence="2 3">
    <name type="scientific">Limnovirga soli</name>
    <dbReference type="NCBI Taxonomy" id="2656915"/>
    <lineage>
        <taxon>Bacteria</taxon>
        <taxon>Pseudomonadati</taxon>
        <taxon>Bacteroidota</taxon>
        <taxon>Chitinophagia</taxon>
        <taxon>Chitinophagales</taxon>
        <taxon>Chitinophagaceae</taxon>
        <taxon>Limnovirga</taxon>
    </lineage>
</organism>
<sequence>MYTQLTAGFEILSLESLNERALLQNRHDIKYVFPISMLNNILAALKQDYAVLSINNNCVFEYETMYYDTPELYFYQQHHLGRTNRIKVRKRTYVDANTHYLEVKIKNNKGLTEKFREPISMEESKAPPAAYNRFFSRFIPGTITNLQEILTVHYNRITLLHKTNIEKVTLDIAPCFMHDNQKAVYQQLVIAEVKVETKENASFCALMKAHHIKARSLSKYCLGVISLNKTIKYNNFKKQFTHIIKTNNQNELVTDIE</sequence>
<feature type="domain" description="VTC" evidence="1">
    <location>
        <begin position="25"/>
        <end position="227"/>
    </location>
</feature>
<proteinExistence type="predicted"/>
<dbReference type="InterPro" id="IPR018966">
    <property type="entry name" value="VTC_domain"/>
</dbReference>
<dbReference type="Proteomes" id="UP000598971">
    <property type="component" value="Unassembled WGS sequence"/>
</dbReference>